<dbReference type="Pfam" id="PF07727">
    <property type="entry name" value="RVT_2"/>
    <property type="match status" value="1"/>
</dbReference>
<reference evidence="2" key="1">
    <citation type="submission" date="2025-08" db="UniProtKB">
        <authorList>
            <consortium name="RefSeq"/>
        </authorList>
    </citation>
    <scope>IDENTIFICATION</scope>
</reference>
<dbReference type="KEGG" id="nta:107760159"/>
<accession>A0A1S3X0Z5</accession>
<dbReference type="PaxDb" id="4097-A0A1S3X0Z5"/>
<feature type="domain" description="Reverse transcriptase Ty1/copia-type" evidence="1">
    <location>
        <begin position="3"/>
        <end position="93"/>
    </location>
</feature>
<proteinExistence type="predicted"/>
<gene>
    <name evidence="2" type="primary">LOC107760159</name>
</gene>
<dbReference type="PANTHER" id="PTHR11439">
    <property type="entry name" value="GAG-POL-RELATED RETROTRANSPOSON"/>
    <property type="match status" value="1"/>
</dbReference>
<dbReference type="STRING" id="4097.A0A1S3X0Z5"/>
<dbReference type="InterPro" id="IPR043502">
    <property type="entry name" value="DNA/RNA_pol_sf"/>
</dbReference>
<dbReference type="PANTHER" id="PTHR11439:SF452">
    <property type="entry name" value="REVERSE TRANSCRIPTASE TY1_COPIA-TYPE DOMAIN-CONTAINING PROTEIN"/>
    <property type="match status" value="1"/>
</dbReference>
<dbReference type="RefSeq" id="XP_016433660.1">
    <property type="nucleotide sequence ID" value="XM_016578174.1"/>
</dbReference>
<organism evidence="2">
    <name type="scientific">Nicotiana tabacum</name>
    <name type="common">Common tobacco</name>
    <dbReference type="NCBI Taxonomy" id="4097"/>
    <lineage>
        <taxon>Eukaryota</taxon>
        <taxon>Viridiplantae</taxon>
        <taxon>Streptophyta</taxon>
        <taxon>Embryophyta</taxon>
        <taxon>Tracheophyta</taxon>
        <taxon>Spermatophyta</taxon>
        <taxon>Magnoliopsida</taxon>
        <taxon>eudicotyledons</taxon>
        <taxon>Gunneridae</taxon>
        <taxon>Pentapetalae</taxon>
        <taxon>asterids</taxon>
        <taxon>lamiids</taxon>
        <taxon>Solanales</taxon>
        <taxon>Solanaceae</taxon>
        <taxon>Nicotianoideae</taxon>
        <taxon>Nicotianeae</taxon>
        <taxon>Nicotiana</taxon>
    </lineage>
</organism>
<dbReference type="OrthoDB" id="1301315at2759"/>
<dbReference type="SUPFAM" id="SSF56672">
    <property type="entry name" value="DNA/RNA polymerases"/>
    <property type="match status" value="1"/>
</dbReference>
<dbReference type="AlphaFoldDB" id="A0A1S3X0Z5"/>
<evidence type="ECO:0000313" key="2">
    <source>
        <dbReference type="RefSeq" id="XP_016433660.1"/>
    </source>
</evidence>
<dbReference type="InterPro" id="IPR013103">
    <property type="entry name" value="RVT_2"/>
</dbReference>
<evidence type="ECO:0000259" key="1">
    <source>
        <dbReference type="Pfam" id="PF07727"/>
    </source>
</evidence>
<sequence length="191" mass="21724">MSLPQGFGSQRKTRVCRLFKSLYGLKQARRQWNLKLTSTLVDSGFSQSKLDYSLFTKKSGRDIVIILVYVDDLLITGSDNDLIQDVKRILNVQNLSQFMNAPKQSHYEATLRVVKYVKNSPGKGLLMSSKQSGKVMAFCDVDWASCPVTTKSVIDYCIKLGDSMISWKSKSRVQFQEAQQKQNTRALWPQL</sequence>
<name>A0A1S3X0Z5_TOBAC</name>
<protein>
    <submittedName>
        <fullName evidence="2">Uncharacterized mitochondrial protein AtMg00810-like</fullName>
    </submittedName>
</protein>